<accession>A0A8H3ABQ9</accession>
<dbReference type="GO" id="GO:0016491">
    <property type="term" value="F:oxidoreductase activity"/>
    <property type="evidence" value="ECO:0007669"/>
    <property type="project" value="UniProtKB-KW"/>
</dbReference>
<name>A0A8H3ABQ9_9AGAM</name>
<dbReference type="AlphaFoldDB" id="A0A8H3ABQ9"/>
<dbReference type="PRINTS" id="PR01577">
    <property type="entry name" value="KCNABCHANNEL"/>
</dbReference>
<proteinExistence type="inferred from homology"/>
<comment type="similarity">
    <text evidence="1">Belongs to the shaker potassium channel beta subunit family.</text>
</comment>
<dbReference type="InterPro" id="IPR023210">
    <property type="entry name" value="NADP_OxRdtase_dom"/>
</dbReference>
<feature type="domain" description="NADP-dependent oxidoreductase" evidence="4">
    <location>
        <begin position="34"/>
        <end position="337"/>
    </location>
</feature>
<sequence>MVVKNSEVKIEYDPKGMQFRRLGSSGLRVPVFSLGGWLTFGGTVKGDPAKEVVKTAFENGINMIDLAEIYANGESEREMGRVIEELGIRRSDLILTGKIFFGLGRKGPNDRGLSRKHIVEGVNETLERLRTDYVDIIFAHRPDPTVPMEEVVRAFNHVIETGKAFYWGKRSIMDDIYTSTDCILNLIAPITEQVQYHCLHRQRFESEYKYLFEKYNYGTTIWSALASGLLTGKYNDGIPKGSRFDTNSEFFKNTVESLSKEDGQKKIEKVKELTAFAENELGCSVANLALAWAASHPHASTVILGATKPEQIIDNLKALEVIKKITPEVREKINKILDNDPTPEPNLRPL</sequence>
<gene>
    <name evidence="5" type="ORF">RDB_LOCUS45285</name>
</gene>
<keyword evidence="3" id="KW-0560">Oxidoreductase</keyword>
<dbReference type="InterPro" id="IPR036812">
    <property type="entry name" value="NAD(P)_OxRdtase_dom_sf"/>
</dbReference>
<dbReference type="PANTHER" id="PTHR43150">
    <property type="entry name" value="HYPERKINETIC, ISOFORM M"/>
    <property type="match status" value="1"/>
</dbReference>
<evidence type="ECO:0000256" key="3">
    <source>
        <dbReference type="ARBA" id="ARBA00023002"/>
    </source>
</evidence>
<comment type="caution">
    <text evidence="5">The sequence shown here is derived from an EMBL/GenBank/DDBJ whole genome shotgun (WGS) entry which is preliminary data.</text>
</comment>
<evidence type="ECO:0000313" key="5">
    <source>
        <dbReference type="EMBL" id="CAE6417746.1"/>
    </source>
</evidence>
<dbReference type="SUPFAM" id="SSF51430">
    <property type="entry name" value="NAD(P)-linked oxidoreductase"/>
    <property type="match status" value="1"/>
</dbReference>
<dbReference type="PANTHER" id="PTHR43150:SF2">
    <property type="entry name" value="HYPERKINETIC, ISOFORM M"/>
    <property type="match status" value="1"/>
</dbReference>
<dbReference type="Pfam" id="PF00248">
    <property type="entry name" value="Aldo_ket_red"/>
    <property type="match status" value="1"/>
</dbReference>
<evidence type="ECO:0000313" key="6">
    <source>
        <dbReference type="Proteomes" id="UP000663826"/>
    </source>
</evidence>
<evidence type="ECO:0000256" key="1">
    <source>
        <dbReference type="ARBA" id="ARBA00006515"/>
    </source>
</evidence>
<evidence type="ECO:0000256" key="2">
    <source>
        <dbReference type="ARBA" id="ARBA00022857"/>
    </source>
</evidence>
<protein>
    <recommendedName>
        <fullName evidence="4">NADP-dependent oxidoreductase domain-containing protein</fullName>
    </recommendedName>
</protein>
<dbReference type="InterPro" id="IPR005399">
    <property type="entry name" value="K_chnl_volt-dep_bsu_KCNAB-rel"/>
</dbReference>
<dbReference type="Gene3D" id="3.20.20.100">
    <property type="entry name" value="NADP-dependent oxidoreductase domain"/>
    <property type="match status" value="1"/>
</dbReference>
<reference evidence="5" key="1">
    <citation type="submission" date="2021-01" db="EMBL/GenBank/DDBJ databases">
        <authorList>
            <person name="Kaushik A."/>
        </authorList>
    </citation>
    <scope>NUCLEOTIDE SEQUENCE</scope>
    <source>
        <strain evidence="5">AG1-1B</strain>
    </source>
</reference>
<evidence type="ECO:0000259" key="4">
    <source>
        <dbReference type="Pfam" id="PF00248"/>
    </source>
</evidence>
<keyword evidence="2" id="KW-0521">NADP</keyword>
<dbReference type="EMBL" id="CAJMWQ010000975">
    <property type="protein sequence ID" value="CAE6417746.1"/>
    <property type="molecule type" value="Genomic_DNA"/>
</dbReference>
<dbReference type="Proteomes" id="UP000663826">
    <property type="component" value="Unassembled WGS sequence"/>
</dbReference>
<organism evidence="5 6">
    <name type="scientific">Rhizoctonia solani</name>
    <dbReference type="NCBI Taxonomy" id="456999"/>
    <lineage>
        <taxon>Eukaryota</taxon>
        <taxon>Fungi</taxon>
        <taxon>Dikarya</taxon>
        <taxon>Basidiomycota</taxon>
        <taxon>Agaricomycotina</taxon>
        <taxon>Agaricomycetes</taxon>
        <taxon>Cantharellales</taxon>
        <taxon>Ceratobasidiaceae</taxon>
        <taxon>Rhizoctonia</taxon>
    </lineage>
</organism>